<gene>
    <name evidence="2" type="ORF">NRK68_36565</name>
</gene>
<dbReference type="Proteomes" id="UP001057738">
    <property type="component" value="Plasmid pshk1"/>
</dbReference>
<name>A0ABY5Q8J0_9ACTN</name>
<sequence>MNITPGGCAGPRLSVLLLVAAAAVAAAQSEAWASAVGTAVTLYSVLTIGSQDRRN</sequence>
<keyword evidence="3" id="KW-1185">Reference proteome</keyword>
<feature type="chain" id="PRO_5045110848" evidence="1">
    <location>
        <begin position="26"/>
        <end position="55"/>
    </location>
</feature>
<accession>A0ABY5Q8J0</accession>
<reference evidence="2" key="1">
    <citation type="submission" date="2022-08" db="EMBL/GenBank/DDBJ databases">
        <authorList>
            <person name="Tian L."/>
        </authorList>
    </citation>
    <scope>NUCLEOTIDE SEQUENCE</scope>
    <source>
        <strain evidence="2">CM253</strain>
        <plasmid evidence="2">pshk1</plasmid>
    </source>
</reference>
<keyword evidence="1" id="KW-0732">Signal</keyword>
<dbReference type="GeneID" id="95579052"/>
<protein>
    <submittedName>
        <fullName evidence="2">Uncharacterized protein</fullName>
    </submittedName>
</protein>
<proteinExistence type="predicted"/>
<evidence type="ECO:0000313" key="3">
    <source>
        <dbReference type="Proteomes" id="UP001057738"/>
    </source>
</evidence>
<feature type="signal peptide" evidence="1">
    <location>
        <begin position="1"/>
        <end position="25"/>
    </location>
</feature>
<organism evidence="2 3">
    <name type="scientific">Streptomyces yangpuensis</name>
    <dbReference type="NCBI Taxonomy" id="1648182"/>
    <lineage>
        <taxon>Bacteria</taxon>
        <taxon>Bacillati</taxon>
        <taxon>Actinomycetota</taxon>
        <taxon>Actinomycetes</taxon>
        <taxon>Kitasatosporales</taxon>
        <taxon>Streptomycetaceae</taxon>
        <taxon>Streptomyces</taxon>
    </lineage>
</organism>
<dbReference type="EMBL" id="CP102517">
    <property type="protein sequence ID" value="UUY52771.1"/>
    <property type="molecule type" value="Genomic_DNA"/>
</dbReference>
<keyword evidence="2" id="KW-0614">Plasmid</keyword>
<geneLocation type="plasmid" evidence="2 3">
    <name>pshk1</name>
</geneLocation>
<evidence type="ECO:0000313" key="2">
    <source>
        <dbReference type="EMBL" id="UUY52771.1"/>
    </source>
</evidence>
<dbReference type="RefSeq" id="WP_257858470.1">
    <property type="nucleotide sequence ID" value="NZ_CP102517.1"/>
</dbReference>
<evidence type="ECO:0000256" key="1">
    <source>
        <dbReference type="SAM" id="SignalP"/>
    </source>
</evidence>